<name>A0AAN6Z3E1_9PEZI</name>
<dbReference type="AlphaFoldDB" id="A0AAN6Z3E1"/>
<accession>A0AAN6Z3E1</accession>
<evidence type="ECO:0000313" key="2">
    <source>
        <dbReference type="Proteomes" id="UP001302602"/>
    </source>
</evidence>
<dbReference type="GeneID" id="87829644"/>
<protein>
    <submittedName>
        <fullName evidence="1">Uncharacterized protein</fullName>
    </submittedName>
</protein>
<gene>
    <name evidence="1" type="ORF">N657DRAFT_645078</name>
</gene>
<comment type="caution">
    <text evidence="1">The sequence shown here is derived from an EMBL/GenBank/DDBJ whole genome shotgun (WGS) entry which is preliminary data.</text>
</comment>
<dbReference type="Proteomes" id="UP001302602">
    <property type="component" value="Unassembled WGS sequence"/>
</dbReference>
<proteinExistence type="predicted"/>
<sequence length="153" mass="16618">MQAVCITSRPRKAVREPIQRDSPGQLGSGAVWLVVFARPGPAAQRGLVANTDANVRHVASTSATNFSKVLPSNSPINFSACSKKLLRSLSAWQAATRRPGSRYDKPVRSIGESIRLASRKFGLDQLPVRAQDRMATSQACVSRCPFTSQDPRL</sequence>
<organism evidence="1 2">
    <name type="scientific">Parathielavia appendiculata</name>
    <dbReference type="NCBI Taxonomy" id="2587402"/>
    <lineage>
        <taxon>Eukaryota</taxon>
        <taxon>Fungi</taxon>
        <taxon>Dikarya</taxon>
        <taxon>Ascomycota</taxon>
        <taxon>Pezizomycotina</taxon>
        <taxon>Sordariomycetes</taxon>
        <taxon>Sordariomycetidae</taxon>
        <taxon>Sordariales</taxon>
        <taxon>Chaetomiaceae</taxon>
        <taxon>Parathielavia</taxon>
    </lineage>
</organism>
<dbReference type="EMBL" id="MU853228">
    <property type="protein sequence ID" value="KAK4123517.1"/>
    <property type="molecule type" value="Genomic_DNA"/>
</dbReference>
<dbReference type="RefSeq" id="XP_062647288.1">
    <property type="nucleotide sequence ID" value="XM_062792875.1"/>
</dbReference>
<reference evidence="1" key="2">
    <citation type="submission" date="2023-05" db="EMBL/GenBank/DDBJ databases">
        <authorList>
            <consortium name="Lawrence Berkeley National Laboratory"/>
            <person name="Steindorff A."/>
            <person name="Hensen N."/>
            <person name="Bonometti L."/>
            <person name="Westerberg I."/>
            <person name="Brannstrom I.O."/>
            <person name="Guillou S."/>
            <person name="Cros-Aarteil S."/>
            <person name="Calhoun S."/>
            <person name="Haridas S."/>
            <person name="Kuo A."/>
            <person name="Mondo S."/>
            <person name="Pangilinan J."/>
            <person name="Riley R."/>
            <person name="Labutti K."/>
            <person name="Andreopoulos B."/>
            <person name="Lipzen A."/>
            <person name="Chen C."/>
            <person name="Yanf M."/>
            <person name="Daum C."/>
            <person name="Ng V."/>
            <person name="Clum A."/>
            <person name="Ohm R."/>
            <person name="Martin F."/>
            <person name="Silar P."/>
            <person name="Natvig D."/>
            <person name="Lalanne C."/>
            <person name="Gautier V."/>
            <person name="Ament-Velasquez S.L."/>
            <person name="Kruys A."/>
            <person name="Hutchinson M.I."/>
            <person name="Powell A.J."/>
            <person name="Barry K."/>
            <person name="Miller A.N."/>
            <person name="Grigoriev I.V."/>
            <person name="Debuchy R."/>
            <person name="Gladieux P."/>
            <person name="Thoren M.H."/>
            <person name="Johannesson H."/>
        </authorList>
    </citation>
    <scope>NUCLEOTIDE SEQUENCE</scope>
    <source>
        <strain evidence="1">CBS 731.68</strain>
    </source>
</reference>
<keyword evidence="2" id="KW-1185">Reference proteome</keyword>
<reference evidence="1" key="1">
    <citation type="journal article" date="2023" name="Mol. Phylogenet. Evol.">
        <title>Genome-scale phylogeny and comparative genomics of the fungal order Sordariales.</title>
        <authorList>
            <person name="Hensen N."/>
            <person name="Bonometti L."/>
            <person name="Westerberg I."/>
            <person name="Brannstrom I.O."/>
            <person name="Guillou S."/>
            <person name="Cros-Aarteil S."/>
            <person name="Calhoun S."/>
            <person name="Haridas S."/>
            <person name="Kuo A."/>
            <person name="Mondo S."/>
            <person name="Pangilinan J."/>
            <person name="Riley R."/>
            <person name="LaButti K."/>
            <person name="Andreopoulos B."/>
            <person name="Lipzen A."/>
            <person name="Chen C."/>
            <person name="Yan M."/>
            <person name="Daum C."/>
            <person name="Ng V."/>
            <person name="Clum A."/>
            <person name="Steindorff A."/>
            <person name="Ohm R.A."/>
            <person name="Martin F."/>
            <person name="Silar P."/>
            <person name="Natvig D.O."/>
            <person name="Lalanne C."/>
            <person name="Gautier V."/>
            <person name="Ament-Velasquez S.L."/>
            <person name="Kruys A."/>
            <person name="Hutchinson M.I."/>
            <person name="Powell A.J."/>
            <person name="Barry K."/>
            <person name="Miller A.N."/>
            <person name="Grigoriev I.V."/>
            <person name="Debuchy R."/>
            <person name="Gladieux P."/>
            <person name="Hiltunen Thoren M."/>
            <person name="Johannesson H."/>
        </authorList>
    </citation>
    <scope>NUCLEOTIDE SEQUENCE</scope>
    <source>
        <strain evidence="1">CBS 731.68</strain>
    </source>
</reference>
<evidence type="ECO:0000313" key="1">
    <source>
        <dbReference type="EMBL" id="KAK4123517.1"/>
    </source>
</evidence>